<evidence type="ECO:0000313" key="3">
    <source>
        <dbReference type="Proteomes" id="UP000351155"/>
    </source>
</evidence>
<dbReference type="EMBL" id="CAADIW010000022">
    <property type="protein sequence ID" value="VFS27150.1"/>
    <property type="molecule type" value="Genomic_DNA"/>
</dbReference>
<evidence type="ECO:0000313" key="2">
    <source>
        <dbReference type="EMBL" id="VFS27150.1"/>
    </source>
</evidence>
<reference evidence="2 3" key="1">
    <citation type="submission" date="2019-03" db="EMBL/GenBank/DDBJ databases">
        <authorList>
            <consortium name="Pathogen Informatics"/>
        </authorList>
    </citation>
    <scope>NUCLEOTIDE SEQUENCE [LARGE SCALE GENOMIC DNA]</scope>
    <source>
        <strain evidence="2 3">NCTC12126</strain>
    </source>
</reference>
<keyword evidence="1" id="KW-1133">Transmembrane helix</keyword>
<gene>
    <name evidence="2" type="ORF">NCTC12126_02646</name>
</gene>
<accession>A0A484XS95</accession>
<dbReference type="Proteomes" id="UP000351155">
    <property type="component" value="Unassembled WGS sequence"/>
</dbReference>
<dbReference type="AlphaFoldDB" id="A0A484XS95"/>
<feature type="transmembrane region" description="Helical" evidence="1">
    <location>
        <begin position="12"/>
        <end position="27"/>
    </location>
</feature>
<evidence type="ECO:0000256" key="1">
    <source>
        <dbReference type="SAM" id="Phobius"/>
    </source>
</evidence>
<feature type="transmembrane region" description="Helical" evidence="1">
    <location>
        <begin position="33"/>
        <end position="50"/>
    </location>
</feature>
<sequence>MYQRQIRQIDDLFGFFIISYLFIYTQPLFDHSIYSFSYLICCGCYFINDLRKKDERKKKQDC</sequence>
<name>A0A484XS95_9ENTR</name>
<keyword evidence="1" id="KW-0472">Membrane</keyword>
<protein>
    <submittedName>
        <fullName evidence="2">Uncharacterized protein</fullName>
    </submittedName>
</protein>
<organism evidence="2 3">
    <name type="scientific">Enterobacter cancerogenus</name>
    <dbReference type="NCBI Taxonomy" id="69218"/>
    <lineage>
        <taxon>Bacteria</taxon>
        <taxon>Pseudomonadati</taxon>
        <taxon>Pseudomonadota</taxon>
        <taxon>Gammaproteobacteria</taxon>
        <taxon>Enterobacterales</taxon>
        <taxon>Enterobacteriaceae</taxon>
        <taxon>Enterobacter</taxon>
        <taxon>Enterobacter cloacae complex</taxon>
    </lineage>
</organism>
<proteinExistence type="predicted"/>
<keyword evidence="1" id="KW-0812">Transmembrane</keyword>